<dbReference type="Pfam" id="PF21806">
    <property type="entry name" value="DUF6879"/>
    <property type="match status" value="1"/>
</dbReference>
<evidence type="ECO:0000259" key="2">
    <source>
        <dbReference type="Pfam" id="PF21806"/>
    </source>
</evidence>
<keyword evidence="1" id="KW-0472">Membrane</keyword>
<dbReference type="AlphaFoldDB" id="A0A2M8GLH2"/>
<dbReference type="Pfam" id="PF06821">
    <property type="entry name" value="Ser_hydrolase"/>
    <property type="match status" value="1"/>
</dbReference>
<dbReference type="EMBL" id="PFQK01000085">
    <property type="protein sequence ID" value="PJC81410.1"/>
    <property type="molecule type" value="Genomic_DNA"/>
</dbReference>
<keyword evidence="1" id="KW-0812">Transmembrane</keyword>
<feature type="domain" description="DUF6879" evidence="2">
    <location>
        <begin position="290"/>
        <end position="397"/>
    </location>
</feature>
<dbReference type="PANTHER" id="PTHR15394">
    <property type="entry name" value="SERINE HYDROLASE RBBP9"/>
    <property type="match status" value="1"/>
</dbReference>
<dbReference type="GO" id="GO:0016787">
    <property type="term" value="F:hydrolase activity"/>
    <property type="evidence" value="ECO:0007669"/>
    <property type="project" value="InterPro"/>
</dbReference>
<dbReference type="InterPro" id="IPR010662">
    <property type="entry name" value="RBBP9/YdeN"/>
</dbReference>
<dbReference type="Gene3D" id="3.40.50.1820">
    <property type="entry name" value="alpha/beta hydrolase"/>
    <property type="match status" value="1"/>
</dbReference>
<feature type="transmembrane region" description="Helical" evidence="1">
    <location>
        <begin position="98"/>
        <end position="118"/>
    </location>
</feature>
<reference evidence="4" key="1">
    <citation type="submission" date="2017-09" db="EMBL/GenBank/DDBJ databases">
        <title>Depth-based differentiation of microbial function through sediment-hosted aquifers and enrichment of novel symbionts in the deep terrestrial subsurface.</title>
        <authorList>
            <person name="Probst A.J."/>
            <person name="Ladd B."/>
            <person name="Jarett J.K."/>
            <person name="Geller-Mcgrath D.E."/>
            <person name="Sieber C.M.K."/>
            <person name="Emerson J.B."/>
            <person name="Anantharaman K."/>
            <person name="Thomas B.C."/>
            <person name="Malmstrom R."/>
            <person name="Stieglmeier M."/>
            <person name="Klingl A."/>
            <person name="Woyke T."/>
            <person name="Ryan C.M."/>
            <person name="Banfield J.F."/>
        </authorList>
    </citation>
    <scope>NUCLEOTIDE SEQUENCE [LARGE SCALE GENOMIC DNA]</scope>
</reference>
<organism evidence="3 4">
    <name type="scientific">Candidatus Roizmanbacteria bacterium CG_4_8_14_3_um_filter_36_10</name>
    <dbReference type="NCBI Taxonomy" id="1974834"/>
    <lineage>
        <taxon>Bacteria</taxon>
        <taxon>Candidatus Roizmaniibacteriota</taxon>
    </lineage>
</organism>
<sequence length="413" mass="47943">MKTNWQNLSSIGHKPILKSNMKFVICHGAFGNPNEHWLPKLKEKLESFGQTAEIPRFPVEDWERITNLGIKAAVNKQTLQNWLNVFKKTRKNFKKGEGLCFIGHSLGAVFILHAVNYYNIQLDSAIFVSPFLDRLNNQWQFDVVNKSFYKTDFDFEKLKKLIPISYVLYSDNDPYVAKSHATLFAKALDSSFIFIKQAGHLSNPQQLSEFPLVLELCKTRIALPVYEKFISQRSKLFSVDYIGNKTEEVIYLNPKDVFGYGKFQFRNLAKSGFCTFITSNNDFDPESVYMIEARKTAERIKNITRVFIISHPSDLKRNELLKQIELDLKAGIKIYFCPLESVIKKVKEPDFGIWDDDYVCYVSFDKNNVATEVRLSSRKTDLKTTFKWKKIVLDKSFRITNANQINDFIKKHS</sequence>
<gene>
    <name evidence="3" type="ORF">CO007_04855</name>
</gene>
<comment type="caution">
    <text evidence="3">The sequence shown here is derived from an EMBL/GenBank/DDBJ whole genome shotgun (WGS) entry which is preliminary data.</text>
</comment>
<dbReference type="SUPFAM" id="SSF53474">
    <property type="entry name" value="alpha/beta-Hydrolases"/>
    <property type="match status" value="1"/>
</dbReference>
<protein>
    <recommendedName>
        <fullName evidence="2">DUF6879 domain-containing protein</fullName>
    </recommendedName>
</protein>
<dbReference type="InterPro" id="IPR029058">
    <property type="entry name" value="AB_hydrolase_fold"/>
</dbReference>
<dbReference type="PANTHER" id="PTHR15394:SF3">
    <property type="entry name" value="SERINE HYDROLASE RBBP9"/>
    <property type="match status" value="1"/>
</dbReference>
<name>A0A2M8GLH2_9BACT</name>
<keyword evidence="1" id="KW-1133">Transmembrane helix</keyword>
<accession>A0A2M8GLH2</accession>
<evidence type="ECO:0000256" key="1">
    <source>
        <dbReference type="SAM" id="Phobius"/>
    </source>
</evidence>
<proteinExistence type="predicted"/>
<dbReference type="InterPro" id="IPR049244">
    <property type="entry name" value="DUF6879"/>
</dbReference>
<evidence type="ECO:0000313" key="3">
    <source>
        <dbReference type="EMBL" id="PJC81410.1"/>
    </source>
</evidence>
<evidence type="ECO:0000313" key="4">
    <source>
        <dbReference type="Proteomes" id="UP000229370"/>
    </source>
</evidence>
<dbReference type="Proteomes" id="UP000229370">
    <property type="component" value="Unassembled WGS sequence"/>
</dbReference>